<reference evidence="2 3" key="1">
    <citation type="submission" date="2019-03" db="EMBL/GenBank/DDBJ databases">
        <title>An improved genome assembly of the fluke Schistosoma japonicum.</title>
        <authorList>
            <person name="Hu W."/>
            <person name="Luo F."/>
            <person name="Yin M."/>
            <person name="Mo X."/>
            <person name="Sun C."/>
            <person name="Wu Q."/>
            <person name="Zhu B."/>
            <person name="Xiang M."/>
            <person name="Wang J."/>
            <person name="Wang Y."/>
            <person name="Zhang T."/>
            <person name="Xu B."/>
            <person name="Zheng H."/>
            <person name="Feng Z."/>
        </authorList>
    </citation>
    <scope>NUCLEOTIDE SEQUENCE [LARGE SCALE GENOMIC DNA]</scope>
    <source>
        <strain evidence="2">HuSjv2</strain>
        <tissue evidence="2">Worms</tissue>
    </source>
</reference>
<dbReference type="EMBL" id="SKCS01001189">
    <property type="protein sequence ID" value="TNN04668.1"/>
    <property type="molecule type" value="Genomic_DNA"/>
</dbReference>
<keyword evidence="3" id="KW-1185">Reference proteome</keyword>
<evidence type="ECO:0000313" key="2">
    <source>
        <dbReference type="EMBL" id="TNN04668.1"/>
    </source>
</evidence>
<accession>A0A4Z2CKC0</accession>
<keyword evidence="1" id="KW-0472">Membrane</keyword>
<protein>
    <submittedName>
        <fullName evidence="2">Uncharacterized protein</fullName>
    </submittedName>
</protein>
<evidence type="ECO:0000256" key="1">
    <source>
        <dbReference type="SAM" id="Phobius"/>
    </source>
</evidence>
<feature type="transmembrane region" description="Helical" evidence="1">
    <location>
        <begin position="7"/>
        <end position="24"/>
    </location>
</feature>
<comment type="caution">
    <text evidence="2">The sequence shown here is derived from an EMBL/GenBank/DDBJ whole genome shotgun (WGS) entry which is preliminary data.</text>
</comment>
<evidence type="ECO:0000313" key="3">
    <source>
        <dbReference type="Proteomes" id="UP000311919"/>
    </source>
</evidence>
<dbReference type="Proteomes" id="UP000311919">
    <property type="component" value="Unassembled WGS sequence"/>
</dbReference>
<sequence length="101" mass="11789">MNSGLWKRIKCLTTGFSFLLYTFIPSIMDMHAIILCRSMLLLVFELLILKHDGPNCFWEPLRSIWSAEFIVHGSFLKSTEDDLQYVKRYSKDSVILTIDIL</sequence>
<gene>
    <name evidence="2" type="ORF">EWB00_000627</name>
</gene>
<dbReference type="AlphaFoldDB" id="A0A4Z2CKC0"/>
<organism evidence="2 3">
    <name type="scientific">Schistosoma japonicum</name>
    <name type="common">Blood fluke</name>
    <dbReference type="NCBI Taxonomy" id="6182"/>
    <lineage>
        <taxon>Eukaryota</taxon>
        <taxon>Metazoa</taxon>
        <taxon>Spiralia</taxon>
        <taxon>Lophotrochozoa</taxon>
        <taxon>Platyhelminthes</taxon>
        <taxon>Trematoda</taxon>
        <taxon>Digenea</taxon>
        <taxon>Strigeidida</taxon>
        <taxon>Schistosomatoidea</taxon>
        <taxon>Schistosomatidae</taxon>
        <taxon>Schistosoma</taxon>
    </lineage>
</organism>
<keyword evidence="1" id="KW-1133">Transmembrane helix</keyword>
<proteinExistence type="predicted"/>
<keyword evidence="1" id="KW-0812">Transmembrane</keyword>
<name>A0A4Z2CKC0_SCHJA</name>